<evidence type="ECO:0000313" key="4">
    <source>
        <dbReference type="Proteomes" id="UP001172673"/>
    </source>
</evidence>
<sequence length="231" mass="23314">MLVLVTTFLSIAASAISTHVDSGLMKRSLQPGLAGNAAWDGSTFRCPPGSNVFLDKWCCPEGYEFDTNSGQFTSYICCPVGGPECSKQVLDCPICADSSWTYWDIGGTNVPPTLPFCCEQGYAPSELQEPQPANVCTSGANLATDYAPASQCGNVADATGSASSASAASATATPTESAEGASTTSGEATASATASAGGSSGSGAASLSMNVSKLALMMSLLLSPGVLMLML</sequence>
<evidence type="ECO:0000256" key="1">
    <source>
        <dbReference type="SAM" id="MobiDB-lite"/>
    </source>
</evidence>
<evidence type="ECO:0000313" key="3">
    <source>
        <dbReference type="EMBL" id="KAJ9612571.1"/>
    </source>
</evidence>
<dbReference type="Proteomes" id="UP001172673">
    <property type="component" value="Unassembled WGS sequence"/>
</dbReference>
<gene>
    <name evidence="3" type="ORF">H2200_004168</name>
</gene>
<feature type="chain" id="PRO_5041266906" evidence="2">
    <location>
        <begin position="18"/>
        <end position="231"/>
    </location>
</feature>
<keyword evidence="4" id="KW-1185">Reference proteome</keyword>
<evidence type="ECO:0000256" key="2">
    <source>
        <dbReference type="SAM" id="SignalP"/>
    </source>
</evidence>
<accession>A0AA38XG96</accession>
<feature type="region of interest" description="Disordered" evidence="1">
    <location>
        <begin position="167"/>
        <end position="203"/>
    </location>
</feature>
<name>A0AA38XG96_9EURO</name>
<dbReference type="AlphaFoldDB" id="A0AA38XG96"/>
<organism evidence="3 4">
    <name type="scientific">Cladophialophora chaetospira</name>
    <dbReference type="NCBI Taxonomy" id="386627"/>
    <lineage>
        <taxon>Eukaryota</taxon>
        <taxon>Fungi</taxon>
        <taxon>Dikarya</taxon>
        <taxon>Ascomycota</taxon>
        <taxon>Pezizomycotina</taxon>
        <taxon>Eurotiomycetes</taxon>
        <taxon>Chaetothyriomycetidae</taxon>
        <taxon>Chaetothyriales</taxon>
        <taxon>Herpotrichiellaceae</taxon>
        <taxon>Cladophialophora</taxon>
    </lineage>
</organism>
<feature type="signal peptide" evidence="2">
    <location>
        <begin position="1"/>
        <end position="17"/>
    </location>
</feature>
<proteinExistence type="predicted"/>
<protein>
    <submittedName>
        <fullName evidence="3">Uncharacterized protein</fullName>
    </submittedName>
</protein>
<reference evidence="3" key="1">
    <citation type="submission" date="2022-10" db="EMBL/GenBank/DDBJ databases">
        <title>Culturing micro-colonial fungi from biological soil crusts in the Mojave desert and describing Neophaeococcomyces mojavensis, and introducing the new genera and species Taxawa tesnikishii.</title>
        <authorList>
            <person name="Kurbessoian T."/>
            <person name="Stajich J.E."/>
        </authorList>
    </citation>
    <scope>NUCLEOTIDE SEQUENCE</scope>
    <source>
        <strain evidence="3">TK_41</strain>
    </source>
</reference>
<comment type="caution">
    <text evidence="3">The sequence shown here is derived from an EMBL/GenBank/DDBJ whole genome shotgun (WGS) entry which is preliminary data.</text>
</comment>
<dbReference type="EMBL" id="JAPDRK010000005">
    <property type="protein sequence ID" value="KAJ9612571.1"/>
    <property type="molecule type" value="Genomic_DNA"/>
</dbReference>
<keyword evidence="2" id="KW-0732">Signal</keyword>